<comment type="caution">
    <text evidence="2">The sequence shown here is derived from an EMBL/GenBank/DDBJ whole genome shotgun (WGS) entry which is preliminary data.</text>
</comment>
<keyword evidence="1" id="KW-0175">Coiled coil</keyword>
<evidence type="ECO:0000256" key="1">
    <source>
        <dbReference type="SAM" id="Coils"/>
    </source>
</evidence>
<reference evidence="2" key="1">
    <citation type="journal article" date="2015" name="Nature">
        <title>Complex archaea that bridge the gap between prokaryotes and eukaryotes.</title>
        <authorList>
            <person name="Spang A."/>
            <person name="Saw J.H."/>
            <person name="Jorgensen S.L."/>
            <person name="Zaremba-Niedzwiedzka K."/>
            <person name="Martijn J."/>
            <person name="Lind A.E."/>
            <person name="van Eijk R."/>
            <person name="Schleper C."/>
            <person name="Guy L."/>
            <person name="Ettema T.J."/>
        </authorList>
    </citation>
    <scope>NUCLEOTIDE SEQUENCE</scope>
</reference>
<proteinExistence type="predicted"/>
<sequence>MSDRVGKENMLEDWEKVLIAMFRAQSGEFNVNHMRDDSGKVIGTAGELMLGFEEALPVNFVKDFKKAVEIAKKEAEEAINDKKEITSKQKMMINWFEVRNSIARAETGEMKVSHHNNKVPGGGIVGVTVEWSLNFSGPTSIFSTKEEKEIVDKAQQEL</sequence>
<gene>
    <name evidence="2" type="ORF">LCGC14_1252780</name>
</gene>
<accession>A0A0F9L2P9</accession>
<dbReference type="EMBL" id="LAZR01006881">
    <property type="protein sequence ID" value="KKM89029.1"/>
    <property type="molecule type" value="Genomic_DNA"/>
</dbReference>
<name>A0A0F9L2P9_9ZZZZ</name>
<protein>
    <submittedName>
        <fullName evidence="2">Uncharacterized protein</fullName>
    </submittedName>
</protein>
<feature type="coiled-coil region" evidence="1">
    <location>
        <begin position="61"/>
        <end position="88"/>
    </location>
</feature>
<evidence type="ECO:0000313" key="2">
    <source>
        <dbReference type="EMBL" id="KKM89029.1"/>
    </source>
</evidence>
<dbReference type="AlphaFoldDB" id="A0A0F9L2P9"/>
<organism evidence="2">
    <name type="scientific">marine sediment metagenome</name>
    <dbReference type="NCBI Taxonomy" id="412755"/>
    <lineage>
        <taxon>unclassified sequences</taxon>
        <taxon>metagenomes</taxon>
        <taxon>ecological metagenomes</taxon>
    </lineage>
</organism>